<gene>
    <name evidence="7" type="ordered locus">Tmz1t_1072</name>
</gene>
<dbReference type="Gene3D" id="1.10.150.130">
    <property type="match status" value="1"/>
</dbReference>
<evidence type="ECO:0000256" key="4">
    <source>
        <dbReference type="ARBA" id="ARBA00023172"/>
    </source>
</evidence>
<feature type="domain" description="Core-binding (CB)" evidence="6">
    <location>
        <begin position="1"/>
        <end position="54"/>
    </location>
</feature>
<evidence type="ECO:0000259" key="6">
    <source>
        <dbReference type="PROSITE" id="PS51900"/>
    </source>
</evidence>
<evidence type="ECO:0000256" key="2">
    <source>
        <dbReference type="ARBA" id="ARBA00022908"/>
    </source>
</evidence>
<keyword evidence="4" id="KW-0233">DNA recombination</keyword>
<dbReference type="Pfam" id="PF13711">
    <property type="entry name" value="DUF4160"/>
    <property type="match status" value="1"/>
</dbReference>
<evidence type="ECO:0000256" key="5">
    <source>
        <dbReference type="PROSITE-ProRule" id="PRU01248"/>
    </source>
</evidence>
<evidence type="ECO:0000256" key="1">
    <source>
        <dbReference type="ARBA" id="ARBA00008857"/>
    </source>
</evidence>
<dbReference type="CDD" id="cd01184">
    <property type="entry name" value="INT_C_like_1"/>
    <property type="match status" value="1"/>
</dbReference>
<organism evidence="7 8">
    <name type="scientific">Thauera aminoaromatica</name>
    <dbReference type="NCBI Taxonomy" id="164330"/>
    <lineage>
        <taxon>Bacteria</taxon>
        <taxon>Pseudomonadati</taxon>
        <taxon>Pseudomonadota</taxon>
        <taxon>Betaproteobacteria</taxon>
        <taxon>Rhodocyclales</taxon>
        <taxon>Zoogloeaceae</taxon>
        <taxon>Thauera</taxon>
    </lineage>
</organism>
<reference evidence="8" key="1">
    <citation type="submission" date="2009-05" db="EMBL/GenBank/DDBJ databases">
        <title>Complete sequence of chromosome of Thauera sp. MZ1T.</title>
        <authorList>
            <consortium name="US DOE Joint Genome Institute"/>
            <person name="Lucas S."/>
            <person name="Copeland A."/>
            <person name="Lapidus A."/>
            <person name="Glavina del Rio T."/>
            <person name="Dalin E."/>
            <person name="Tice H."/>
            <person name="Bruce D."/>
            <person name="Goodwin L."/>
            <person name="Pitluck S."/>
            <person name="Sims D."/>
            <person name="Brettin T."/>
            <person name="Detter J.C."/>
            <person name="Han C."/>
            <person name="Larimer F."/>
            <person name="Land M."/>
            <person name="Hauser L."/>
            <person name="Kyrpides N."/>
            <person name="Mikhailova N."/>
            <person name="Sayler G.S."/>
        </authorList>
    </citation>
    <scope>NUCLEOTIDE SEQUENCE [LARGE SCALE GENOMIC DNA]</scope>
    <source>
        <strain evidence="8">MZ1T</strain>
    </source>
</reference>
<dbReference type="Proteomes" id="UP000002186">
    <property type="component" value="Chromosome"/>
</dbReference>
<proteinExistence type="inferred from homology"/>
<keyword evidence="2" id="KW-0229">DNA integration</keyword>
<dbReference type="STRING" id="85643.Tmz1t_1072"/>
<dbReference type="Gene3D" id="1.10.443.10">
    <property type="entry name" value="Intergrase catalytic core"/>
    <property type="match status" value="1"/>
</dbReference>
<dbReference type="eggNOG" id="COG0582">
    <property type="taxonomic scope" value="Bacteria"/>
</dbReference>
<dbReference type="GO" id="GO:0006310">
    <property type="term" value="P:DNA recombination"/>
    <property type="evidence" value="ECO:0007669"/>
    <property type="project" value="UniProtKB-KW"/>
</dbReference>
<dbReference type="InterPro" id="IPR013762">
    <property type="entry name" value="Integrase-like_cat_sf"/>
</dbReference>
<dbReference type="InterPro" id="IPR011010">
    <property type="entry name" value="DNA_brk_join_enz"/>
</dbReference>
<dbReference type="KEGG" id="tmz:Tmz1t_1072"/>
<dbReference type="PANTHER" id="PTHR30349">
    <property type="entry name" value="PHAGE INTEGRASE-RELATED"/>
    <property type="match status" value="1"/>
</dbReference>
<name>C4ZJA1_THASP</name>
<comment type="similarity">
    <text evidence="1">Belongs to the 'phage' integrase family.</text>
</comment>
<protein>
    <recommendedName>
        <fullName evidence="6">Core-binding (CB) domain-containing protein</fullName>
    </recommendedName>
</protein>
<dbReference type="GO" id="GO:0015074">
    <property type="term" value="P:DNA integration"/>
    <property type="evidence" value="ECO:0007669"/>
    <property type="project" value="UniProtKB-KW"/>
</dbReference>
<keyword evidence="3 5" id="KW-0238">DNA-binding</keyword>
<dbReference type="GO" id="GO:0003677">
    <property type="term" value="F:DNA binding"/>
    <property type="evidence" value="ECO:0007669"/>
    <property type="project" value="UniProtKB-UniRule"/>
</dbReference>
<dbReference type="InterPro" id="IPR025427">
    <property type="entry name" value="DUF4160"/>
</dbReference>
<dbReference type="InterPro" id="IPR050090">
    <property type="entry name" value="Tyrosine_recombinase_XerCD"/>
</dbReference>
<dbReference type="PROSITE" id="PS51900">
    <property type="entry name" value="CB"/>
    <property type="match status" value="1"/>
</dbReference>
<accession>C4ZJA1</accession>
<dbReference type="PANTHER" id="PTHR30349:SF41">
    <property type="entry name" value="INTEGRASE_RECOMBINASE PROTEIN MJ0367-RELATED"/>
    <property type="match status" value="1"/>
</dbReference>
<sequence length="401" mass="45188">MFDSFAVFVEHKPLADIERRDVLAFRDHLLVAGQSAVTANHKVGILKGFFRTAIDYQHAAHNPAADVRAIATPQQKARVAFTADELNRLFQSEVYTQRKFPKGGGREAAYWLPLLALFTGARVEELAQLMVADVRHDDTLGHYLGITDDAAHAQLKNAASRRRIPLHPQLLDCGFLDYVARARRPGLLFPELRANGRGKLGGYFSTWFSIYLRNKVGITDSRKVFHSFRHTFKDACRAVGIEEEVHDALSGHTQQRASRRYGNEQYPLEPLFEAVSRLEFSGLDIAHLYTRPPSQRPCVTDLRMISAYHGIIVALPMPKTKKPTAPFLLAMYEGLEAGFDIAANKPIFGELPRNKQMLVNAWIELHKEELMANWHAGRLSGECRRASKTTQRCALNFTQAL</sequence>
<dbReference type="AlphaFoldDB" id="C4ZJA1"/>
<dbReference type="SUPFAM" id="SSF56349">
    <property type="entry name" value="DNA breaking-rejoining enzymes"/>
    <property type="match status" value="1"/>
</dbReference>
<dbReference type="EMBL" id="CP001281">
    <property type="protein sequence ID" value="ACK53834.1"/>
    <property type="molecule type" value="Genomic_DNA"/>
</dbReference>
<dbReference type="InterPro" id="IPR044068">
    <property type="entry name" value="CB"/>
</dbReference>
<keyword evidence="8" id="KW-1185">Reference proteome</keyword>
<evidence type="ECO:0000313" key="8">
    <source>
        <dbReference type="Proteomes" id="UP000002186"/>
    </source>
</evidence>
<dbReference type="HOGENOM" id="CLU_022238_0_2_4"/>
<reference evidence="7 8" key="2">
    <citation type="journal article" date="2012" name="Stand. Genomic Sci.">
        <title>Complete genome sequence of Thauera aminoaromatica strain MZ1T.</title>
        <authorList>
            <person name="Jiang K."/>
            <person name="Sanseverino J."/>
            <person name="Chauhan A."/>
            <person name="Lucas S."/>
            <person name="Copeland A."/>
            <person name="Lapidus A."/>
            <person name="Del Rio T.G."/>
            <person name="Dalin E."/>
            <person name="Tice H."/>
            <person name="Bruce D."/>
            <person name="Goodwin L."/>
            <person name="Pitluck S."/>
            <person name="Sims D."/>
            <person name="Brettin T."/>
            <person name="Detter J.C."/>
            <person name="Han C."/>
            <person name="Chang Y.J."/>
            <person name="Larimer F."/>
            <person name="Land M."/>
            <person name="Hauser L."/>
            <person name="Kyrpides N.C."/>
            <person name="Mikhailova N."/>
            <person name="Moser S."/>
            <person name="Jegier P."/>
            <person name="Close D."/>
            <person name="Debruyn J.M."/>
            <person name="Wang Y."/>
            <person name="Layton A.C."/>
            <person name="Allen M.S."/>
            <person name="Sayler G.S."/>
        </authorList>
    </citation>
    <scope>NUCLEOTIDE SEQUENCE [LARGE SCALE GENOMIC DNA]</scope>
    <source>
        <strain evidence="7 8">MZ1T</strain>
    </source>
</reference>
<evidence type="ECO:0000256" key="3">
    <source>
        <dbReference type="ARBA" id="ARBA00023125"/>
    </source>
</evidence>
<dbReference type="InterPro" id="IPR010998">
    <property type="entry name" value="Integrase_recombinase_N"/>
</dbReference>
<evidence type="ECO:0000313" key="7">
    <source>
        <dbReference type="EMBL" id="ACK53834.1"/>
    </source>
</evidence>